<dbReference type="Proteomes" id="UP001630127">
    <property type="component" value="Unassembled WGS sequence"/>
</dbReference>
<reference evidence="2 3" key="1">
    <citation type="submission" date="2024-11" db="EMBL/GenBank/DDBJ databases">
        <title>A near-complete genome assembly of Cinchona calisaya.</title>
        <authorList>
            <person name="Lian D.C."/>
            <person name="Zhao X.W."/>
            <person name="Wei L."/>
        </authorList>
    </citation>
    <scope>NUCLEOTIDE SEQUENCE [LARGE SCALE GENOMIC DNA]</scope>
    <source>
        <tissue evidence="2">Nenye</tissue>
    </source>
</reference>
<evidence type="ECO:0000313" key="2">
    <source>
        <dbReference type="EMBL" id="KAL3510118.1"/>
    </source>
</evidence>
<dbReference type="EMBL" id="JBJUIK010000012">
    <property type="protein sequence ID" value="KAL3510118.1"/>
    <property type="molecule type" value="Genomic_DNA"/>
</dbReference>
<dbReference type="AlphaFoldDB" id="A0ABD2YS01"/>
<feature type="transmembrane region" description="Helical" evidence="1">
    <location>
        <begin position="67"/>
        <end position="84"/>
    </location>
</feature>
<comment type="caution">
    <text evidence="2">The sequence shown here is derived from an EMBL/GenBank/DDBJ whole genome shotgun (WGS) entry which is preliminary data.</text>
</comment>
<evidence type="ECO:0000313" key="3">
    <source>
        <dbReference type="Proteomes" id="UP001630127"/>
    </source>
</evidence>
<accession>A0ABD2YS01</accession>
<keyword evidence="1" id="KW-0472">Membrane</keyword>
<organism evidence="2 3">
    <name type="scientific">Cinchona calisaya</name>
    <dbReference type="NCBI Taxonomy" id="153742"/>
    <lineage>
        <taxon>Eukaryota</taxon>
        <taxon>Viridiplantae</taxon>
        <taxon>Streptophyta</taxon>
        <taxon>Embryophyta</taxon>
        <taxon>Tracheophyta</taxon>
        <taxon>Spermatophyta</taxon>
        <taxon>Magnoliopsida</taxon>
        <taxon>eudicotyledons</taxon>
        <taxon>Gunneridae</taxon>
        <taxon>Pentapetalae</taxon>
        <taxon>asterids</taxon>
        <taxon>lamiids</taxon>
        <taxon>Gentianales</taxon>
        <taxon>Rubiaceae</taxon>
        <taxon>Cinchonoideae</taxon>
        <taxon>Cinchoneae</taxon>
        <taxon>Cinchona</taxon>
    </lineage>
</organism>
<feature type="transmembrane region" description="Helical" evidence="1">
    <location>
        <begin position="33"/>
        <end position="55"/>
    </location>
</feature>
<protein>
    <submittedName>
        <fullName evidence="2">Uncharacterized protein</fullName>
    </submittedName>
</protein>
<keyword evidence="3" id="KW-1185">Reference proteome</keyword>
<proteinExistence type="predicted"/>
<gene>
    <name evidence="2" type="ORF">ACH5RR_029519</name>
</gene>
<keyword evidence="1" id="KW-1133">Transmembrane helix</keyword>
<keyword evidence="1" id="KW-0812">Transmembrane</keyword>
<name>A0ABD2YS01_9GENT</name>
<evidence type="ECO:0000256" key="1">
    <source>
        <dbReference type="SAM" id="Phobius"/>
    </source>
</evidence>
<sequence>MSFTCLKTKLDTEVGGNCTYQVAMKLGKIARKYAWRSSLFLPPRVSMLIYVAYVILCPSDGKVAEQILCWSFYLLLMVFFNYKLNQEYNRKLIPLMVIFY</sequence>